<dbReference type="PANTHER" id="PTHR47032:SF1">
    <property type="entry name" value="UDP-D-XYLOSE:L-FUCOSE ALPHA-1,3-D-XYLOSYLTRANSFERASE-RELATED"/>
    <property type="match status" value="1"/>
</dbReference>
<keyword evidence="2" id="KW-0472">Membrane</keyword>
<evidence type="ECO:0000313" key="4">
    <source>
        <dbReference type="EMBL" id="KAJ8662997.1"/>
    </source>
</evidence>
<dbReference type="GeneID" id="83208592"/>
<keyword evidence="5" id="KW-1185">Reference proteome</keyword>
<keyword evidence="2" id="KW-1133">Transmembrane helix</keyword>
<feature type="domain" description="Nucleotide-diphospho-sugar transferase" evidence="3">
    <location>
        <begin position="152"/>
        <end position="357"/>
    </location>
</feature>
<sequence>MERIFNTRFLIVSLCTVFFISLVTLISSLFPIERWPLDRFSLNPGNETWTTYNHENNGTFLSETAVDKDDGGGMATEEAAEDLVHVETAPTKASEWKPKQFDYPEPIIMSAIERNIRKENKDKILLTAVANSGMSEYTLNWIASLERTGQDHHFLVFAIDAELTTILQEAGYGDHVVTIPNTWFHKALSSEFSKWLQGGYTPITHAKTLVVERLLYVDITVWFSDIDLVFVSDAIYSYLLQKLNARGSKTETLFTQETEQRIVNSGFYLMRPTNTNKRILADTIMIQDNEPKVTQQRAINRVLDDMDLSYQTSSIALLELALFPHGRLYFERNIPNRYGFDPMIVHANYRVGDQKKEALKKADLWYI</sequence>
<name>A0AAD7Y3B7_9FUNG</name>
<dbReference type="Proteomes" id="UP001234581">
    <property type="component" value="Unassembled WGS sequence"/>
</dbReference>
<dbReference type="SUPFAM" id="SSF53448">
    <property type="entry name" value="Nucleotide-diphospho-sugar transferases"/>
    <property type="match status" value="1"/>
</dbReference>
<organism evidence="4 5">
    <name type="scientific">Lichtheimia ornata</name>
    <dbReference type="NCBI Taxonomy" id="688661"/>
    <lineage>
        <taxon>Eukaryota</taxon>
        <taxon>Fungi</taxon>
        <taxon>Fungi incertae sedis</taxon>
        <taxon>Mucoromycota</taxon>
        <taxon>Mucoromycotina</taxon>
        <taxon>Mucoromycetes</taxon>
        <taxon>Mucorales</taxon>
        <taxon>Lichtheimiaceae</taxon>
        <taxon>Lichtheimia</taxon>
    </lineage>
</organism>
<reference evidence="4 5" key="1">
    <citation type="submission" date="2023-03" db="EMBL/GenBank/DDBJ databases">
        <title>Genome sequence of Lichtheimia ornata CBS 291.66.</title>
        <authorList>
            <person name="Mohabir J.T."/>
            <person name="Shea T.P."/>
            <person name="Kurbessoian T."/>
            <person name="Berby B."/>
            <person name="Fontaine J."/>
            <person name="Livny J."/>
            <person name="Gnirke A."/>
            <person name="Stajich J.E."/>
            <person name="Cuomo C.A."/>
        </authorList>
    </citation>
    <scope>NUCLEOTIDE SEQUENCE [LARGE SCALE GENOMIC DNA]</scope>
    <source>
        <strain evidence="4">CBS 291.66</strain>
    </source>
</reference>
<evidence type="ECO:0000259" key="3">
    <source>
        <dbReference type="Pfam" id="PF03407"/>
    </source>
</evidence>
<dbReference type="Pfam" id="PF03407">
    <property type="entry name" value="Nucleotid_trans"/>
    <property type="match status" value="1"/>
</dbReference>
<comment type="caution">
    <text evidence="4">The sequence shown here is derived from an EMBL/GenBank/DDBJ whole genome shotgun (WGS) entry which is preliminary data.</text>
</comment>
<dbReference type="InterPro" id="IPR005069">
    <property type="entry name" value="Nucl-diP-sugar_transferase"/>
</dbReference>
<evidence type="ECO:0000256" key="2">
    <source>
        <dbReference type="SAM" id="Phobius"/>
    </source>
</evidence>
<keyword evidence="2" id="KW-0812">Transmembrane</keyword>
<dbReference type="GO" id="GO:0005794">
    <property type="term" value="C:Golgi apparatus"/>
    <property type="evidence" value="ECO:0007669"/>
    <property type="project" value="TreeGrafter"/>
</dbReference>
<dbReference type="PANTHER" id="PTHR47032">
    <property type="entry name" value="UDP-D-XYLOSE:L-FUCOSE ALPHA-1,3-D-XYLOSYLTRANSFERASE-RELATED"/>
    <property type="match status" value="1"/>
</dbReference>
<protein>
    <recommendedName>
        <fullName evidence="3">Nucleotide-diphospho-sugar transferase domain-containing protein</fullName>
    </recommendedName>
</protein>
<dbReference type="InterPro" id="IPR029044">
    <property type="entry name" value="Nucleotide-diphossugar_trans"/>
</dbReference>
<dbReference type="InterPro" id="IPR052636">
    <property type="entry name" value="UDP-D-xylose:L-fucose_XylT"/>
</dbReference>
<evidence type="ECO:0000256" key="1">
    <source>
        <dbReference type="ARBA" id="ARBA00007033"/>
    </source>
</evidence>
<dbReference type="GO" id="GO:0016757">
    <property type="term" value="F:glycosyltransferase activity"/>
    <property type="evidence" value="ECO:0007669"/>
    <property type="project" value="TreeGrafter"/>
</dbReference>
<evidence type="ECO:0000313" key="5">
    <source>
        <dbReference type="Proteomes" id="UP001234581"/>
    </source>
</evidence>
<dbReference type="AlphaFoldDB" id="A0AAD7Y3B7"/>
<feature type="transmembrane region" description="Helical" evidence="2">
    <location>
        <begin position="9"/>
        <end position="30"/>
    </location>
</feature>
<dbReference type="Gene3D" id="3.90.550.10">
    <property type="entry name" value="Spore Coat Polysaccharide Biosynthesis Protein SpsA, Chain A"/>
    <property type="match status" value="1"/>
</dbReference>
<gene>
    <name evidence="4" type="ORF">O0I10_001174</name>
</gene>
<dbReference type="EMBL" id="JARTCD010000003">
    <property type="protein sequence ID" value="KAJ8662997.1"/>
    <property type="molecule type" value="Genomic_DNA"/>
</dbReference>
<accession>A0AAD7Y3B7</accession>
<dbReference type="RefSeq" id="XP_058347909.1">
    <property type="nucleotide sequence ID" value="XM_058481271.1"/>
</dbReference>
<proteinExistence type="inferred from homology"/>
<comment type="similarity">
    <text evidence="1">Belongs to the glycosyltransferase 77 family.</text>
</comment>